<dbReference type="AlphaFoldDB" id="A0AA36JSG1"/>
<reference evidence="2" key="1">
    <citation type="submission" date="2023-08" db="EMBL/GenBank/DDBJ databases">
        <authorList>
            <person name="Chen Y."/>
            <person name="Shah S."/>
            <person name="Dougan E. K."/>
            <person name="Thang M."/>
            <person name="Chan C."/>
        </authorList>
    </citation>
    <scope>NUCLEOTIDE SEQUENCE</scope>
</reference>
<feature type="compositionally biased region" description="Basic and acidic residues" evidence="1">
    <location>
        <begin position="67"/>
        <end position="83"/>
    </location>
</feature>
<accession>A0AA36JSG1</accession>
<feature type="region of interest" description="Disordered" evidence="1">
    <location>
        <begin position="67"/>
        <end position="136"/>
    </location>
</feature>
<proteinExistence type="predicted"/>
<protein>
    <submittedName>
        <fullName evidence="2">Uncharacterized protein</fullName>
    </submittedName>
</protein>
<gene>
    <name evidence="2" type="ORF">EVOR1521_LOCUS31177</name>
</gene>
<dbReference type="EMBL" id="CAUJNA010003812">
    <property type="protein sequence ID" value="CAJ1410341.1"/>
    <property type="molecule type" value="Genomic_DNA"/>
</dbReference>
<dbReference type="Proteomes" id="UP001178507">
    <property type="component" value="Unassembled WGS sequence"/>
</dbReference>
<organism evidence="2 3">
    <name type="scientific">Effrenium voratum</name>
    <dbReference type="NCBI Taxonomy" id="2562239"/>
    <lineage>
        <taxon>Eukaryota</taxon>
        <taxon>Sar</taxon>
        <taxon>Alveolata</taxon>
        <taxon>Dinophyceae</taxon>
        <taxon>Suessiales</taxon>
        <taxon>Symbiodiniaceae</taxon>
        <taxon>Effrenium</taxon>
    </lineage>
</organism>
<keyword evidence="3" id="KW-1185">Reference proteome</keyword>
<evidence type="ECO:0000256" key="1">
    <source>
        <dbReference type="SAM" id="MobiDB-lite"/>
    </source>
</evidence>
<sequence>MADHGADKAELLSRFLAKLLRLPDTARKHRVQRDREGWAKCSEVEAAALRARNADAALLRRVLQESRYDNGEPRFEERTDKTGKWVRSTRKRHDDVDRPEVPPSVEPAPARDPNPDTSEGSSPEPVAEKPSSMGMRSMHSTCMTRTMEFLQAWQETVWPRVRCAGWRHHPNPGLKSKKLPCGHRVCARCQNEMCKCPKCGRLRKSRDDASSLKSLDDPRTCSSSMVSSIASSVASEICQLRWVCRPLHDGEPFDEELKREEVKVVNYLKNTPGMPEEVTRYWSFTTGTQAKAKLFCLQGIVEIRGPSTADVRAHCFFESEECTGSSEKEAVRNLMRQLKPSNRWNKERISR</sequence>
<evidence type="ECO:0000313" key="2">
    <source>
        <dbReference type="EMBL" id="CAJ1410341.1"/>
    </source>
</evidence>
<comment type="caution">
    <text evidence="2">The sequence shown here is derived from an EMBL/GenBank/DDBJ whole genome shotgun (WGS) entry which is preliminary data.</text>
</comment>
<feature type="compositionally biased region" description="Pro residues" evidence="1">
    <location>
        <begin position="101"/>
        <end position="112"/>
    </location>
</feature>
<name>A0AA36JSG1_9DINO</name>
<evidence type="ECO:0000313" key="3">
    <source>
        <dbReference type="Proteomes" id="UP001178507"/>
    </source>
</evidence>